<dbReference type="AlphaFoldDB" id="A0AAV4B263"/>
<organism evidence="1 2">
    <name type="scientific">Plakobranchus ocellatus</name>
    <dbReference type="NCBI Taxonomy" id="259542"/>
    <lineage>
        <taxon>Eukaryota</taxon>
        <taxon>Metazoa</taxon>
        <taxon>Spiralia</taxon>
        <taxon>Lophotrochozoa</taxon>
        <taxon>Mollusca</taxon>
        <taxon>Gastropoda</taxon>
        <taxon>Heterobranchia</taxon>
        <taxon>Euthyneura</taxon>
        <taxon>Panpulmonata</taxon>
        <taxon>Sacoglossa</taxon>
        <taxon>Placobranchoidea</taxon>
        <taxon>Plakobranchidae</taxon>
        <taxon>Plakobranchus</taxon>
    </lineage>
</organism>
<name>A0AAV4B263_9GAST</name>
<reference evidence="1 2" key="1">
    <citation type="journal article" date="2021" name="Elife">
        <title>Chloroplast acquisition without the gene transfer in kleptoplastic sea slugs, Plakobranchus ocellatus.</title>
        <authorList>
            <person name="Maeda T."/>
            <person name="Takahashi S."/>
            <person name="Yoshida T."/>
            <person name="Shimamura S."/>
            <person name="Takaki Y."/>
            <person name="Nagai Y."/>
            <person name="Toyoda A."/>
            <person name="Suzuki Y."/>
            <person name="Arimoto A."/>
            <person name="Ishii H."/>
            <person name="Satoh N."/>
            <person name="Nishiyama T."/>
            <person name="Hasebe M."/>
            <person name="Maruyama T."/>
            <person name="Minagawa J."/>
            <person name="Obokata J."/>
            <person name="Shigenobu S."/>
        </authorList>
    </citation>
    <scope>NUCLEOTIDE SEQUENCE [LARGE SCALE GENOMIC DNA]</scope>
</reference>
<accession>A0AAV4B263</accession>
<proteinExistence type="predicted"/>
<gene>
    <name evidence="1" type="ORF">PoB_003970800</name>
</gene>
<sequence length="80" mass="8970">MRKKKFKWLLKNELTKDMTSAKVRVADRSECLWNTKGRVMSEGMYGGMNSTRGGCREDKDENGLWGAVMLSVAAVLGNAR</sequence>
<comment type="caution">
    <text evidence="1">The sequence shown here is derived from an EMBL/GenBank/DDBJ whole genome shotgun (WGS) entry which is preliminary data.</text>
</comment>
<protein>
    <submittedName>
        <fullName evidence="1">Uncharacterized protein</fullName>
    </submittedName>
</protein>
<dbReference type="EMBL" id="BLXT01004481">
    <property type="protein sequence ID" value="GFO13203.1"/>
    <property type="molecule type" value="Genomic_DNA"/>
</dbReference>
<dbReference type="Proteomes" id="UP000735302">
    <property type="component" value="Unassembled WGS sequence"/>
</dbReference>
<keyword evidence="2" id="KW-1185">Reference proteome</keyword>
<evidence type="ECO:0000313" key="2">
    <source>
        <dbReference type="Proteomes" id="UP000735302"/>
    </source>
</evidence>
<evidence type="ECO:0000313" key="1">
    <source>
        <dbReference type="EMBL" id="GFO13203.1"/>
    </source>
</evidence>